<keyword evidence="2" id="KW-1185">Reference proteome</keyword>
<dbReference type="AlphaFoldDB" id="A0A550CIU1"/>
<reference evidence="1 2" key="1">
    <citation type="journal article" date="2019" name="New Phytol.">
        <title>Comparative genomics reveals unique wood-decay strategies and fruiting body development in the Schizophyllaceae.</title>
        <authorList>
            <person name="Almasi E."/>
            <person name="Sahu N."/>
            <person name="Krizsan K."/>
            <person name="Balint B."/>
            <person name="Kovacs G.M."/>
            <person name="Kiss B."/>
            <person name="Cseklye J."/>
            <person name="Drula E."/>
            <person name="Henrissat B."/>
            <person name="Nagy I."/>
            <person name="Chovatia M."/>
            <person name="Adam C."/>
            <person name="LaButti K."/>
            <person name="Lipzen A."/>
            <person name="Riley R."/>
            <person name="Grigoriev I.V."/>
            <person name="Nagy L.G."/>
        </authorList>
    </citation>
    <scope>NUCLEOTIDE SEQUENCE [LARGE SCALE GENOMIC DNA]</scope>
    <source>
        <strain evidence="1 2">NL-1724</strain>
    </source>
</reference>
<organism evidence="1 2">
    <name type="scientific">Schizophyllum amplum</name>
    <dbReference type="NCBI Taxonomy" id="97359"/>
    <lineage>
        <taxon>Eukaryota</taxon>
        <taxon>Fungi</taxon>
        <taxon>Dikarya</taxon>
        <taxon>Basidiomycota</taxon>
        <taxon>Agaricomycotina</taxon>
        <taxon>Agaricomycetes</taxon>
        <taxon>Agaricomycetidae</taxon>
        <taxon>Agaricales</taxon>
        <taxon>Schizophyllaceae</taxon>
        <taxon>Schizophyllum</taxon>
    </lineage>
</organism>
<accession>A0A550CIU1</accession>
<evidence type="ECO:0000313" key="2">
    <source>
        <dbReference type="Proteomes" id="UP000320762"/>
    </source>
</evidence>
<evidence type="ECO:0000313" key="1">
    <source>
        <dbReference type="EMBL" id="TRM64654.1"/>
    </source>
</evidence>
<dbReference type="STRING" id="97359.A0A550CIU1"/>
<sequence length="570" mass="64300">MATADIVLPKTASPLPDSATPSLASDTCTNASRTTFGMEGMAEALEESVSPHAVAESAGARLASTYELFFGICKLMVDDGGLSALFALATACRVMSDVALDILWEKQVHLGNLFLTIPRVESSWVIRHHWVNVGGGRFSPREVNKLLLERPEEQRLAVVTEAEYARFRNYAQRIKVLEDYKDKDDAYIIIDEALVYRVLEHGPILPNAHAINFRSSEKFAFEDLRIVLRSDNITEPAVPSCNVWVSLVNRYNQTLGTCASLANIRALTISPGENYEAIPHLRRLPFLEDLHRIRVCSLSFSHPPLTPQHGFRALRSLEISEADQFDYARKVVRFMSSEPLRLHTFKHLDFRIDSSYWGCNTDKQLGARQYYETLRRCLDHDSLTTLHVSTGTAASVRSAYLFANLLVFKNISTAFIYVNHGDADLDSALDIFTAAWPSLTLLRIVNNLPGMNHVTFEGLVPLATRCPALEFLEIPVDTRRPAPKPIDLPEYQALLGRRMALDVQFSTPPRKQEDIDLLVNFLASVFPAQTLRFILASGRPKEDGIDDDEWWQIFDKVWKLCKKRMQSGRY</sequence>
<dbReference type="Proteomes" id="UP000320762">
    <property type="component" value="Unassembled WGS sequence"/>
</dbReference>
<gene>
    <name evidence="1" type="ORF">BD626DRAFT_583109</name>
</gene>
<dbReference type="EMBL" id="VDMD01000007">
    <property type="protein sequence ID" value="TRM64654.1"/>
    <property type="molecule type" value="Genomic_DNA"/>
</dbReference>
<evidence type="ECO:0008006" key="3">
    <source>
        <dbReference type="Google" id="ProtNLM"/>
    </source>
</evidence>
<proteinExistence type="predicted"/>
<dbReference type="OrthoDB" id="3543113at2759"/>
<name>A0A550CIU1_9AGAR</name>
<protein>
    <recommendedName>
        <fullName evidence="3">F-box domain-containing protein</fullName>
    </recommendedName>
</protein>
<comment type="caution">
    <text evidence="1">The sequence shown here is derived from an EMBL/GenBank/DDBJ whole genome shotgun (WGS) entry which is preliminary data.</text>
</comment>